<dbReference type="Proteomes" id="UP000198740">
    <property type="component" value="Unassembled WGS sequence"/>
</dbReference>
<dbReference type="AlphaFoldDB" id="A0A1H1HCL1"/>
<evidence type="ECO:0000313" key="2">
    <source>
        <dbReference type="EMBL" id="TWR67034.1"/>
    </source>
</evidence>
<name>A0A1H1HCL1_9PSED</name>
<proteinExistence type="predicted"/>
<organism evidence="2 4">
    <name type="scientific">Pseudomonas grimontii</name>
    <dbReference type="NCBI Taxonomy" id="129847"/>
    <lineage>
        <taxon>Bacteria</taxon>
        <taxon>Pseudomonadati</taxon>
        <taxon>Pseudomonadota</taxon>
        <taxon>Gammaproteobacteria</taxon>
        <taxon>Pseudomonadales</taxon>
        <taxon>Pseudomonadaceae</taxon>
        <taxon>Pseudomonas</taxon>
    </lineage>
</organism>
<dbReference type="OrthoDB" id="4255584at2"/>
<comment type="caution">
    <text evidence="2">The sequence shown here is derived from an EMBL/GenBank/DDBJ whole genome shotgun (WGS) entry which is preliminary data.</text>
</comment>
<gene>
    <name evidence="2" type="ORF">FIV39_09985</name>
    <name evidence="1" type="ORF">SAMN04490186_4202</name>
</gene>
<reference evidence="2 4" key="2">
    <citation type="submission" date="2019-06" db="EMBL/GenBank/DDBJ databases">
        <title>Pseudomonas bimorpha sp. nov. isolated from bovine raw milk and skim milk concentrate.</title>
        <authorList>
            <person name="Hofmann K."/>
            <person name="Huptas C."/>
            <person name="Doll E."/>
            <person name="Scherer S."/>
            <person name="Wenning M."/>
        </authorList>
    </citation>
    <scope>NUCLEOTIDE SEQUENCE [LARGE SCALE GENOMIC DNA]</scope>
    <source>
        <strain evidence="2 4">DSM 17515</strain>
    </source>
</reference>
<dbReference type="EMBL" id="FNKM01000002">
    <property type="protein sequence ID" value="SDR23170.1"/>
    <property type="molecule type" value="Genomic_DNA"/>
</dbReference>
<reference evidence="1 3" key="1">
    <citation type="submission" date="2016-10" db="EMBL/GenBank/DDBJ databases">
        <authorList>
            <person name="Varghese N."/>
            <person name="Submissions S."/>
        </authorList>
    </citation>
    <scope>NUCLEOTIDE SEQUENCE [LARGE SCALE GENOMIC DNA]</scope>
    <source>
        <strain evidence="1 3">BS2976</strain>
    </source>
</reference>
<sequence length="600" mass="66843">MSAVITNNHQPPAELGDLYIPRLHPAAADDVGVDGNLGLRNIETPQVVYVRTSAYTSPGQLLELFSNNPILPVAHTFVMAADTQCEWLPILLPGASIKPQWLDPLVCRINGSGASTLPLRLRVDLDRPGGRDPDPSRPGHQGLVIYLPDDVVVNGVSEARARENIEITLMPYSHAAPGDRVLLCWGDEQETHLLTEEDLNQELIIVVPYAKIMAARDGRELNVRLQVRGHTGNSTDPAERWSAASKVLVYAQRDILREPYSAEVDPQTGVIDLEKLAGRPVIASVFASADYFETRDTLELFFKATDAQGNIVLHREQRTVERINAIYDFPIPPAVMAGLAQGHAKLYYTLRKYVGSTTMHSQAAYVSVKGASVQWPAPYVIDTMPFAEIRPVRKDGQAYVPYQASWQPRDLITLVWLLPDPDGTVEYRFSRSAGERPEHDVIEFILPVAQIKRFEGRPSQLYYEVNGTDGRLIGESARKSLLLGKPWEAMVAPVVDKVVGHHLDPDLVPDGVWVTLPNPPVGQHVRLHWFGPGNRIVMLMHISRPGDARIKVPGKYVLDNLNRIVKVYWEVNHNGVPQRYSGVVTLMIARRGIFGFEDMR</sequence>
<dbReference type="RefSeq" id="WP_090404314.1">
    <property type="nucleotide sequence ID" value="NZ_FNKM01000002.1"/>
</dbReference>
<protein>
    <submittedName>
        <fullName evidence="2">Uncharacterized protein</fullName>
    </submittedName>
</protein>
<evidence type="ECO:0000313" key="3">
    <source>
        <dbReference type="Proteomes" id="UP000198740"/>
    </source>
</evidence>
<dbReference type="Proteomes" id="UP000317267">
    <property type="component" value="Unassembled WGS sequence"/>
</dbReference>
<evidence type="ECO:0000313" key="1">
    <source>
        <dbReference type="EMBL" id="SDR23170.1"/>
    </source>
</evidence>
<dbReference type="EMBL" id="VFES01000005">
    <property type="protein sequence ID" value="TWR67034.1"/>
    <property type="molecule type" value="Genomic_DNA"/>
</dbReference>
<evidence type="ECO:0000313" key="4">
    <source>
        <dbReference type="Proteomes" id="UP000317267"/>
    </source>
</evidence>
<accession>A0A1H1HCL1</accession>
<keyword evidence="3" id="KW-1185">Reference proteome</keyword>